<evidence type="ECO:0000256" key="1">
    <source>
        <dbReference type="SAM" id="MobiDB-lite"/>
    </source>
</evidence>
<feature type="compositionally biased region" description="Polar residues" evidence="1">
    <location>
        <begin position="52"/>
        <end position="66"/>
    </location>
</feature>
<protein>
    <submittedName>
        <fullName evidence="2">Uncharacterized protein</fullName>
    </submittedName>
</protein>
<feature type="region of interest" description="Disordered" evidence="1">
    <location>
        <begin position="1"/>
        <end position="172"/>
    </location>
</feature>
<feature type="compositionally biased region" description="Basic and acidic residues" evidence="1">
    <location>
        <begin position="78"/>
        <end position="87"/>
    </location>
</feature>
<keyword evidence="3" id="KW-1185">Reference proteome</keyword>
<gene>
    <name evidence="2" type="ORF">AMS68_002415</name>
</gene>
<feature type="compositionally biased region" description="Basic and acidic residues" evidence="1">
    <location>
        <begin position="102"/>
        <end position="114"/>
    </location>
</feature>
<evidence type="ECO:0000313" key="3">
    <source>
        <dbReference type="Proteomes" id="UP000503462"/>
    </source>
</evidence>
<feature type="compositionally biased region" description="Polar residues" evidence="1">
    <location>
        <begin position="1"/>
        <end position="27"/>
    </location>
</feature>
<evidence type="ECO:0000313" key="2">
    <source>
        <dbReference type="EMBL" id="QIW96897.1"/>
    </source>
</evidence>
<dbReference type="EMBL" id="CP051140">
    <property type="protein sequence ID" value="QIW96897.1"/>
    <property type="molecule type" value="Genomic_DNA"/>
</dbReference>
<proteinExistence type="predicted"/>
<reference evidence="2 3" key="1">
    <citation type="journal article" date="2016" name="Sci. Rep.">
        <title>Peltaster fructicola genome reveals evolution from an invasive phytopathogen to an ectophytic parasite.</title>
        <authorList>
            <person name="Xu C."/>
            <person name="Chen H."/>
            <person name="Gleason M.L."/>
            <person name="Xu J.R."/>
            <person name="Liu H."/>
            <person name="Zhang R."/>
            <person name="Sun G."/>
        </authorList>
    </citation>
    <scope>NUCLEOTIDE SEQUENCE [LARGE SCALE GENOMIC DNA]</scope>
    <source>
        <strain evidence="2 3">LNHT1506</strain>
    </source>
</reference>
<dbReference type="OrthoDB" id="3438962at2759"/>
<accession>A0A6H0XQI1</accession>
<dbReference type="Proteomes" id="UP000503462">
    <property type="component" value="Chromosome 2"/>
</dbReference>
<name>A0A6H0XQI1_9PEZI</name>
<organism evidence="2 3">
    <name type="scientific">Peltaster fructicola</name>
    <dbReference type="NCBI Taxonomy" id="286661"/>
    <lineage>
        <taxon>Eukaryota</taxon>
        <taxon>Fungi</taxon>
        <taxon>Dikarya</taxon>
        <taxon>Ascomycota</taxon>
        <taxon>Pezizomycotina</taxon>
        <taxon>Dothideomycetes</taxon>
        <taxon>Dothideomycetes incertae sedis</taxon>
        <taxon>Peltaster</taxon>
    </lineage>
</organism>
<dbReference type="AlphaFoldDB" id="A0A6H0XQI1"/>
<feature type="compositionally biased region" description="Basic and acidic residues" evidence="1">
    <location>
        <begin position="126"/>
        <end position="150"/>
    </location>
</feature>
<sequence>MSGNMNPSGPAQPTLNQAYTTSGNAATQEPAEKAQANANAQDNSSKVEQRVPTKQTSSSDEATPSSLGIGIHGAPPGEEAKGQKHDTGLSGGTEAEQMRAPGEGEVRDAVDRKPGATGEEPGLETDLDRKKAEQAPLRAKYEEEKQKDVDVAGVLGQRGGPANPVDKNGYPN</sequence>